<dbReference type="GO" id="GO:0030289">
    <property type="term" value="C:protein phosphatase 4 complex"/>
    <property type="evidence" value="ECO:0007669"/>
    <property type="project" value="InterPro"/>
</dbReference>
<sequence>MSQLYPRDMADEILTRAATDGSFEISEWPRTLAFILDRLDDIFRHAFPLPKAMPRSMAPPPLPSRVEVPASTPPRAADGDKNDVSPNSDQTRRTSPSKNGENGFSSSNTIPESNCKEDDPPTNSQQENESPPSSERENQAPNVTAGASPFTNGLEFPQDLLELYKTCRQTLERDFAQYPPHTIQRLAELVLHPKQHHRFLPAYLRALDRVVTVTSGAHDFPSQSSDSATHGTNGVSETSNYDENLGGALLTPIPWLRRSGLEPAPSEGELHSERKDTIEGPRGTGSIETVTVTVNGIQSPSNASQSQQLQSNSTPVSPTLSEQSDASSSSSESIDERLRREGGVSQGELLRQEQEVGVVPLSQTLSRRPLAGADVGGIAGGDSVMVDSEVPHDAEDIPHARGPEVIGVADLGPQKSVGPIDLEAAVGRLKSPELDADEKESRTKSNAHGRESTANEEHVKEESTIEKDKDGDIIIADANG</sequence>
<accession>A0A6A7BTQ0</accession>
<feature type="compositionally biased region" description="Low complexity" evidence="2">
    <location>
        <begin position="123"/>
        <end position="133"/>
    </location>
</feature>
<dbReference type="OrthoDB" id="341898at2759"/>
<dbReference type="AlphaFoldDB" id="A0A6A7BTQ0"/>
<feature type="region of interest" description="Disordered" evidence="2">
    <location>
        <begin position="51"/>
        <end position="152"/>
    </location>
</feature>
<evidence type="ECO:0000256" key="2">
    <source>
        <dbReference type="SAM" id="MobiDB-lite"/>
    </source>
</evidence>
<feature type="region of interest" description="Disordered" evidence="2">
    <location>
        <begin position="298"/>
        <end position="340"/>
    </location>
</feature>
<dbReference type="Pfam" id="PF09184">
    <property type="entry name" value="PPP4R2"/>
    <property type="match status" value="1"/>
</dbReference>
<dbReference type="PANTHER" id="PTHR16487:SF0">
    <property type="entry name" value="PROTEIN PHOSPHATASE 4 REGULATORY SUBUNIT 2-RELATED"/>
    <property type="match status" value="1"/>
</dbReference>
<feature type="compositionally biased region" description="Polar residues" evidence="2">
    <location>
        <begin position="221"/>
        <end position="242"/>
    </location>
</feature>
<comment type="similarity">
    <text evidence="1">Belongs to the PPP4R2 family.</text>
</comment>
<feature type="compositionally biased region" description="Polar residues" evidence="2">
    <location>
        <begin position="84"/>
        <end position="112"/>
    </location>
</feature>
<dbReference type="GO" id="GO:0019888">
    <property type="term" value="F:protein phosphatase regulator activity"/>
    <property type="evidence" value="ECO:0007669"/>
    <property type="project" value="InterPro"/>
</dbReference>
<evidence type="ECO:0000313" key="4">
    <source>
        <dbReference type="Proteomes" id="UP000799421"/>
    </source>
</evidence>
<proteinExistence type="inferred from homology"/>
<gene>
    <name evidence="3" type="ORF">K470DRAFT_296640</name>
</gene>
<evidence type="ECO:0008006" key="5">
    <source>
        <dbReference type="Google" id="ProtNLM"/>
    </source>
</evidence>
<feature type="region of interest" description="Disordered" evidence="2">
    <location>
        <begin position="258"/>
        <end position="285"/>
    </location>
</feature>
<feature type="compositionally biased region" description="Low complexity" evidence="2">
    <location>
        <begin position="321"/>
        <end position="332"/>
    </location>
</feature>
<name>A0A6A7BTQ0_9PEZI</name>
<dbReference type="Proteomes" id="UP000799421">
    <property type="component" value="Unassembled WGS sequence"/>
</dbReference>
<feature type="region of interest" description="Disordered" evidence="2">
    <location>
        <begin position="218"/>
        <end position="245"/>
    </location>
</feature>
<feature type="compositionally biased region" description="Low complexity" evidence="2">
    <location>
        <begin position="298"/>
        <end position="313"/>
    </location>
</feature>
<dbReference type="EMBL" id="MU006018">
    <property type="protein sequence ID" value="KAF2858095.1"/>
    <property type="molecule type" value="Genomic_DNA"/>
</dbReference>
<feature type="compositionally biased region" description="Basic and acidic residues" evidence="2">
    <location>
        <begin position="439"/>
        <end position="472"/>
    </location>
</feature>
<dbReference type="PANTHER" id="PTHR16487">
    <property type="entry name" value="PPP4R2-RELATED PROTEIN"/>
    <property type="match status" value="1"/>
</dbReference>
<protein>
    <recommendedName>
        <fullName evidence="5">PPP4R2-domain-containing protein</fullName>
    </recommendedName>
</protein>
<feature type="region of interest" description="Disordered" evidence="2">
    <location>
        <begin position="428"/>
        <end position="480"/>
    </location>
</feature>
<dbReference type="GO" id="GO:0005634">
    <property type="term" value="C:nucleus"/>
    <property type="evidence" value="ECO:0007669"/>
    <property type="project" value="TreeGrafter"/>
</dbReference>
<evidence type="ECO:0000313" key="3">
    <source>
        <dbReference type="EMBL" id="KAF2858095.1"/>
    </source>
</evidence>
<feature type="compositionally biased region" description="Basic and acidic residues" evidence="2">
    <location>
        <begin position="268"/>
        <end position="279"/>
    </location>
</feature>
<reference evidence="3" key="1">
    <citation type="journal article" date="2020" name="Stud. Mycol.">
        <title>101 Dothideomycetes genomes: a test case for predicting lifestyles and emergence of pathogens.</title>
        <authorList>
            <person name="Haridas S."/>
            <person name="Albert R."/>
            <person name="Binder M."/>
            <person name="Bloem J."/>
            <person name="Labutti K."/>
            <person name="Salamov A."/>
            <person name="Andreopoulos B."/>
            <person name="Baker S."/>
            <person name="Barry K."/>
            <person name="Bills G."/>
            <person name="Bluhm B."/>
            <person name="Cannon C."/>
            <person name="Castanera R."/>
            <person name="Culley D."/>
            <person name="Daum C."/>
            <person name="Ezra D."/>
            <person name="Gonzalez J."/>
            <person name="Henrissat B."/>
            <person name="Kuo A."/>
            <person name="Liang C."/>
            <person name="Lipzen A."/>
            <person name="Lutzoni F."/>
            <person name="Magnuson J."/>
            <person name="Mondo S."/>
            <person name="Nolan M."/>
            <person name="Ohm R."/>
            <person name="Pangilinan J."/>
            <person name="Park H.-J."/>
            <person name="Ramirez L."/>
            <person name="Alfaro M."/>
            <person name="Sun H."/>
            <person name="Tritt A."/>
            <person name="Yoshinaga Y."/>
            <person name="Zwiers L.-H."/>
            <person name="Turgeon B."/>
            <person name="Goodwin S."/>
            <person name="Spatafora J."/>
            <person name="Crous P."/>
            <person name="Grigoriev I."/>
        </authorList>
    </citation>
    <scope>NUCLEOTIDE SEQUENCE</scope>
    <source>
        <strain evidence="3">CBS 480.64</strain>
    </source>
</reference>
<dbReference type="GO" id="GO:0005737">
    <property type="term" value="C:cytoplasm"/>
    <property type="evidence" value="ECO:0007669"/>
    <property type="project" value="TreeGrafter"/>
</dbReference>
<keyword evidence="4" id="KW-1185">Reference proteome</keyword>
<dbReference type="InterPro" id="IPR015267">
    <property type="entry name" value="PPP4R2"/>
</dbReference>
<organism evidence="3 4">
    <name type="scientific">Piedraia hortae CBS 480.64</name>
    <dbReference type="NCBI Taxonomy" id="1314780"/>
    <lineage>
        <taxon>Eukaryota</taxon>
        <taxon>Fungi</taxon>
        <taxon>Dikarya</taxon>
        <taxon>Ascomycota</taxon>
        <taxon>Pezizomycotina</taxon>
        <taxon>Dothideomycetes</taxon>
        <taxon>Dothideomycetidae</taxon>
        <taxon>Capnodiales</taxon>
        <taxon>Piedraiaceae</taxon>
        <taxon>Piedraia</taxon>
    </lineage>
</organism>
<evidence type="ECO:0000256" key="1">
    <source>
        <dbReference type="ARBA" id="ARBA00009207"/>
    </source>
</evidence>